<evidence type="ECO:0000256" key="7">
    <source>
        <dbReference type="ARBA" id="ARBA00040167"/>
    </source>
</evidence>
<dbReference type="Proteomes" id="UP000199533">
    <property type="component" value="Unassembled WGS sequence"/>
</dbReference>
<dbReference type="GO" id="GO:0004852">
    <property type="term" value="F:uroporphyrinogen-III synthase activity"/>
    <property type="evidence" value="ECO:0007669"/>
    <property type="project" value="UniProtKB-UniRule"/>
</dbReference>
<accession>A0A1I4D6W8</accession>
<evidence type="ECO:0000256" key="6">
    <source>
        <dbReference type="ARBA" id="ARBA00037589"/>
    </source>
</evidence>
<dbReference type="GO" id="GO:0006780">
    <property type="term" value="P:uroporphyrinogen III biosynthetic process"/>
    <property type="evidence" value="ECO:0007669"/>
    <property type="project" value="UniProtKB-UniRule"/>
</dbReference>
<dbReference type="Pfam" id="PF02602">
    <property type="entry name" value="HEM4"/>
    <property type="match status" value="1"/>
</dbReference>
<feature type="domain" description="Tetrapyrrole biosynthesis uroporphyrinogen III synthase" evidence="10">
    <location>
        <begin position="27"/>
        <end position="246"/>
    </location>
</feature>
<evidence type="ECO:0000256" key="4">
    <source>
        <dbReference type="ARBA" id="ARBA00023239"/>
    </source>
</evidence>
<reference evidence="12" key="1">
    <citation type="submission" date="2016-10" db="EMBL/GenBank/DDBJ databases">
        <authorList>
            <person name="Varghese N."/>
            <person name="Submissions S."/>
        </authorList>
    </citation>
    <scope>NUCLEOTIDE SEQUENCE [LARGE SCALE GENOMIC DNA]</scope>
    <source>
        <strain evidence="12">Nm69</strain>
    </source>
</reference>
<dbReference type="AlphaFoldDB" id="A0A1I4D6W8"/>
<organism evidence="11 12">
    <name type="scientific">Nitrosomonas aestuarii</name>
    <dbReference type="NCBI Taxonomy" id="52441"/>
    <lineage>
        <taxon>Bacteria</taxon>
        <taxon>Pseudomonadati</taxon>
        <taxon>Pseudomonadota</taxon>
        <taxon>Betaproteobacteria</taxon>
        <taxon>Nitrosomonadales</taxon>
        <taxon>Nitrosomonadaceae</taxon>
        <taxon>Nitrosomonas</taxon>
    </lineage>
</organism>
<dbReference type="UniPathway" id="UPA00251">
    <property type="reaction ID" value="UER00320"/>
</dbReference>
<dbReference type="Gene3D" id="3.40.50.10090">
    <property type="match status" value="2"/>
</dbReference>
<dbReference type="SUPFAM" id="SSF69618">
    <property type="entry name" value="HemD-like"/>
    <property type="match status" value="1"/>
</dbReference>
<comment type="catalytic activity">
    <reaction evidence="8 9">
        <text>hydroxymethylbilane = uroporphyrinogen III + H2O</text>
        <dbReference type="Rhea" id="RHEA:18965"/>
        <dbReference type="ChEBI" id="CHEBI:15377"/>
        <dbReference type="ChEBI" id="CHEBI:57308"/>
        <dbReference type="ChEBI" id="CHEBI:57845"/>
        <dbReference type="EC" id="4.2.1.75"/>
    </reaction>
</comment>
<dbReference type="EC" id="4.2.1.75" evidence="3 9"/>
<comment type="function">
    <text evidence="6 9">Catalyzes cyclization of the linear tetrapyrrole, hydroxymethylbilane, to the macrocyclic uroporphyrinogen III.</text>
</comment>
<comment type="similarity">
    <text evidence="2 9">Belongs to the uroporphyrinogen-III synthase family.</text>
</comment>
<dbReference type="RefSeq" id="WP_244531886.1">
    <property type="nucleotide sequence ID" value="NZ_FOSP01000019.1"/>
</dbReference>
<evidence type="ECO:0000259" key="10">
    <source>
        <dbReference type="Pfam" id="PF02602"/>
    </source>
</evidence>
<dbReference type="CDD" id="cd06578">
    <property type="entry name" value="HemD"/>
    <property type="match status" value="1"/>
</dbReference>
<protein>
    <recommendedName>
        <fullName evidence="7 9">Uroporphyrinogen-III synthase</fullName>
        <ecNumber evidence="3 9">4.2.1.75</ecNumber>
    </recommendedName>
</protein>
<dbReference type="STRING" id="52441.SAMN05216302_101922"/>
<dbReference type="InterPro" id="IPR003754">
    <property type="entry name" value="4pyrrol_synth_uPrphyn_synth"/>
</dbReference>
<proteinExistence type="inferred from homology"/>
<evidence type="ECO:0000256" key="2">
    <source>
        <dbReference type="ARBA" id="ARBA00008133"/>
    </source>
</evidence>
<sequence length="268" mass="29823">MITNQAVRPLQGINVLVTRPEHQSLFLNESIRNLGGNPIIFPVLEISDIKNKAPLLELIRRLDEYDLAVFVSPNAVHKAMQFIRTHRSIHQLLPAHTKIAAVGKGSADALKEYGVDQVIIPKERFDSEALLEHAALQHVSGKRVIIFRGNGGRPLLGDTLMQRGALIDYAECYYRGKPNVDPDELISNWSHGRINAVIITSSEGLQNLFDIIGSYGQQLLKITPVFTAYERIACNARDAGLKKVVRSVDTGDQGILQSMQDYFCKTKV</sequence>
<gene>
    <name evidence="11" type="ORF">SAMN05216302_101922</name>
</gene>
<evidence type="ECO:0000256" key="9">
    <source>
        <dbReference type="RuleBase" id="RU366031"/>
    </source>
</evidence>
<evidence type="ECO:0000256" key="8">
    <source>
        <dbReference type="ARBA" id="ARBA00048617"/>
    </source>
</evidence>
<evidence type="ECO:0000256" key="3">
    <source>
        <dbReference type="ARBA" id="ARBA00013109"/>
    </source>
</evidence>
<evidence type="ECO:0000256" key="5">
    <source>
        <dbReference type="ARBA" id="ARBA00023244"/>
    </source>
</evidence>
<keyword evidence="12" id="KW-1185">Reference proteome</keyword>
<keyword evidence="5 9" id="KW-0627">Porphyrin biosynthesis</keyword>
<name>A0A1I4D6W8_9PROT</name>
<evidence type="ECO:0000313" key="11">
    <source>
        <dbReference type="EMBL" id="SFK88560.1"/>
    </source>
</evidence>
<dbReference type="GO" id="GO:0006782">
    <property type="term" value="P:protoporphyrinogen IX biosynthetic process"/>
    <property type="evidence" value="ECO:0007669"/>
    <property type="project" value="UniProtKB-UniRule"/>
</dbReference>
<dbReference type="EMBL" id="FOSP01000019">
    <property type="protein sequence ID" value="SFK88560.1"/>
    <property type="molecule type" value="Genomic_DNA"/>
</dbReference>
<comment type="pathway">
    <text evidence="1 9">Porphyrin-containing compound metabolism; protoporphyrin-IX biosynthesis; coproporphyrinogen-III from 5-aminolevulinate: step 3/4.</text>
</comment>
<evidence type="ECO:0000313" key="12">
    <source>
        <dbReference type="Proteomes" id="UP000199533"/>
    </source>
</evidence>
<dbReference type="InterPro" id="IPR039793">
    <property type="entry name" value="UROS/Hem4"/>
</dbReference>
<keyword evidence="4 9" id="KW-0456">Lyase</keyword>
<evidence type="ECO:0000256" key="1">
    <source>
        <dbReference type="ARBA" id="ARBA00004772"/>
    </source>
</evidence>
<dbReference type="InterPro" id="IPR036108">
    <property type="entry name" value="4pyrrol_syn_uPrphyn_synt_sf"/>
</dbReference>
<dbReference type="PANTHER" id="PTHR38042:SF1">
    <property type="entry name" value="UROPORPHYRINOGEN-III SYNTHASE, CHLOROPLASTIC"/>
    <property type="match status" value="1"/>
</dbReference>
<dbReference type="PANTHER" id="PTHR38042">
    <property type="entry name" value="UROPORPHYRINOGEN-III SYNTHASE, CHLOROPLASTIC"/>
    <property type="match status" value="1"/>
</dbReference>